<dbReference type="EMBL" id="CP010951">
    <property type="protein sequence ID" value="AMO23840.1"/>
    <property type="molecule type" value="Genomic_DNA"/>
</dbReference>
<feature type="region of interest" description="Disordered" evidence="1">
    <location>
        <begin position="194"/>
        <end position="256"/>
    </location>
</feature>
<accession>A0A127JV29</accession>
<keyword evidence="4" id="KW-1185">Reference proteome</keyword>
<proteinExistence type="predicted"/>
<feature type="domain" description="FecR protein" evidence="2">
    <location>
        <begin position="52"/>
        <end position="155"/>
    </location>
</feature>
<evidence type="ECO:0000313" key="4">
    <source>
        <dbReference type="Proteomes" id="UP000070433"/>
    </source>
</evidence>
<evidence type="ECO:0000256" key="1">
    <source>
        <dbReference type="SAM" id="MobiDB-lite"/>
    </source>
</evidence>
<feature type="compositionally biased region" description="Low complexity" evidence="1">
    <location>
        <begin position="202"/>
        <end position="217"/>
    </location>
</feature>
<dbReference type="Proteomes" id="UP000070433">
    <property type="component" value="Chromosome"/>
</dbReference>
<sequence>MAAFVLPAVAQAQPDNGAGSGEVMFISGKAERIRADGAANSVSKGMLVLEGDRIRTQPDSHVYVRLRDGGLLVVRPASELHVELWRFDPARPQDSQIRYSLVNGVARHVSGQGAKAAREKFRFNTPMAAIGVRGTDFTVLADAKVTRVSVHSGGVIMNSLGEGCQRDALGPCEGPSAVELFAGAKDKLLQLQAGERRPQLIDDPSASPDRARPPAAAEPVAKQPAGPTEVKVADSRGSELVTGGVTLPNPPVLDPTPPVVVTPPPPTQPQQPDPPVAVWGRWAAVSEGDAGVVSAEDVLNGRNLVSINRFYVLASNPTMTSMALPGDGVGRFSLTGHEGVITDKPTGISVVSKASDGSLKIDFGSRKFETSMKVSAGDLSAWIAARGSVDPNGQFQSEAFSLIPNASIVNGIVGGKDAGEAMYLYQREFGGRYEATGATSWRK</sequence>
<dbReference type="InterPro" id="IPR006860">
    <property type="entry name" value="FecR"/>
</dbReference>
<dbReference type="Gene3D" id="2.60.120.1440">
    <property type="match status" value="1"/>
</dbReference>
<evidence type="ECO:0000313" key="3">
    <source>
        <dbReference type="EMBL" id="AMO23840.1"/>
    </source>
</evidence>
<name>A0A127JV29_9BURK</name>
<gene>
    <name evidence="3" type="ORF">UC35_14365</name>
</gene>
<protein>
    <recommendedName>
        <fullName evidence="2">FecR protein domain-containing protein</fullName>
    </recommendedName>
</protein>
<evidence type="ECO:0000259" key="2">
    <source>
        <dbReference type="Pfam" id="PF04773"/>
    </source>
</evidence>
<reference evidence="3 4" key="1">
    <citation type="journal article" date="2014" name="Int. J. Syst. Evol. Microbiol.">
        <title>Ramlibacter solisilvae sp. nov., isolated from forest soil, and emended description of the genus Ramlibacter.</title>
        <authorList>
            <person name="Lee H.J."/>
            <person name="Lee S.H."/>
            <person name="Lee S.S."/>
            <person name="Lee J.S."/>
            <person name="Kim Y."/>
            <person name="Kim S.C."/>
            <person name="Jeon C.O."/>
        </authorList>
    </citation>
    <scope>NUCLEOTIDE SEQUENCE [LARGE SCALE GENOMIC DNA]</scope>
    <source>
        <strain evidence="3 4">5-10</strain>
    </source>
</reference>
<organism evidence="3 4">
    <name type="scientific">Ramlibacter tataouinensis</name>
    <dbReference type="NCBI Taxonomy" id="94132"/>
    <lineage>
        <taxon>Bacteria</taxon>
        <taxon>Pseudomonadati</taxon>
        <taxon>Pseudomonadota</taxon>
        <taxon>Betaproteobacteria</taxon>
        <taxon>Burkholderiales</taxon>
        <taxon>Comamonadaceae</taxon>
        <taxon>Ramlibacter</taxon>
    </lineage>
</organism>
<dbReference type="PANTHER" id="PTHR38731:SF3">
    <property type="entry name" value="BLL6125 PROTEIN"/>
    <property type="match status" value="1"/>
</dbReference>
<dbReference type="AlphaFoldDB" id="A0A127JV29"/>
<dbReference type="PANTHER" id="PTHR38731">
    <property type="entry name" value="LIPL45-RELATED LIPOPROTEIN-RELATED"/>
    <property type="match status" value="1"/>
</dbReference>
<dbReference type="Pfam" id="PF04773">
    <property type="entry name" value="FecR"/>
    <property type="match status" value="1"/>
</dbReference>